<sequence>MTWRVDAITRWGSQCVDEEGEALTLGLIDPNDPAALISRQPVIDLLAQSEGGLDQTAVRGVAQSAHLVEVFEFDSGATCWMDWTESPHADDLVSVVKKASAAVRDSGRLLVVAGLVAVGAEDDYDSLPALGAAMIRLRVDQWLGVGVEAKALATQVGLEGSWDGESLWLENAATAYDYLRGWPNENDLVLITGHRFGELPGVLELMGVTR</sequence>
<proteinExistence type="predicted"/>
<dbReference type="OrthoDB" id="9800958at2"/>
<evidence type="ECO:0000313" key="1">
    <source>
        <dbReference type="EMBL" id="AVG23945.1"/>
    </source>
</evidence>
<dbReference type="RefSeq" id="WP_158665544.1">
    <property type="nucleotide sequence ID" value="NZ_CP026923.1"/>
</dbReference>
<organism evidence="1 2">
    <name type="scientific">Pontimonas salivibrio</name>
    <dbReference type="NCBI Taxonomy" id="1159327"/>
    <lineage>
        <taxon>Bacteria</taxon>
        <taxon>Bacillati</taxon>
        <taxon>Actinomycetota</taxon>
        <taxon>Actinomycetes</taxon>
        <taxon>Micrococcales</taxon>
        <taxon>Microbacteriaceae</taxon>
        <taxon>Pontimonas</taxon>
    </lineage>
</organism>
<keyword evidence="2" id="KW-1185">Reference proteome</keyword>
<dbReference type="EMBL" id="CP026923">
    <property type="protein sequence ID" value="AVG23945.1"/>
    <property type="molecule type" value="Genomic_DNA"/>
</dbReference>
<dbReference type="AlphaFoldDB" id="A0A2L2BQJ5"/>
<evidence type="ECO:0000313" key="2">
    <source>
        <dbReference type="Proteomes" id="UP000243077"/>
    </source>
</evidence>
<dbReference type="Proteomes" id="UP000243077">
    <property type="component" value="Chromosome"/>
</dbReference>
<name>A0A2L2BQJ5_9MICO</name>
<dbReference type="KEGG" id="psai:C3B54_11977"/>
<protein>
    <submittedName>
        <fullName evidence="1">UDP-N-acetylmuramyl pentapeptide synthase-like protein</fullName>
    </submittedName>
</protein>
<accession>A0A2L2BQJ5</accession>
<gene>
    <name evidence="1" type="ORF">C3B54_11977</name>
</gene>
<reference evidence="1 2" key="1">
    <citation type="submission" date="2018-02" db="EMBL/GenBank/DDBJ databases">
        <title>Complete genome of the streamlined marine actinobacterium Pontimonas salivibrio CL-TW6 adapted to coastal planktonic lifestype.</title>
        <authorList>
            <person name="Cho B.C."/>
            <person name="Hardies S.C."/>
            <person name="Jang G.I."/>
            <person name="Hwang C.Y."/>
        </authorList>
    </citation>
    <scope>NUCLEOTIDE SEQUENCE [LARGE SCALE GENOMIC DNA]</scope>
    <source>
        <strain evidence="1 2">CL-TW6</strain>
    </source>
</reference>